<feature type="transmembrane region" description="Helical" evidence="1">
    <location>
        <begin position="86"/>
        <end position="105"/>
    </location>
</feature>
<organism evidence="2 3">
    <name type="scientific">Triticum urartu</name>
    <name type="common">Red wild einkorn</name>
    <name type="synonym">Crithodium urartu</name>
    <dbReference type="NCBI Taxonomy" id="4572"/>
    <lineage>
        <taxon>Eukaryota</taxon>
        <taxon>Viridiplantae</taxon>
        <taxon>Streptophyta</taxon>
        <taxon>Embryophyta</taxon>
        <taxon>Tracheophyta</taxon>
        <taxon>Spermatophyta</taxon>
        <taxon>Magnoliopsida</taxon>
        <taxon>Liliopsida</taxon>
        <taxon>Poales</taxon>
        <taxon>Poaceae</taxon>
        <taxon>BOP clade</taxon>
        <taxon>Pooideae</taxon>
        <taxon>Triticodae</taxon>
        <taxon>Triticeae</taxon>
        <taxon>Triticinae</taxon>
        <taxon>Triticum</taxon>
    </lineage>
</organism>
<accession>A0A8R7QMZ0</accession>
<dbReference type="GeneID" id="125514859"/>
<dbReference type="EnsemblPlants" id="TuG1812G0600000530.01.T01">
    <property type="protein sequence ID" value="TuG1812G0600000530.01.T01"/>
    <property type="gene ID" value="TuG1812G0600000530.01"/>
</dbReference>
<dbReference type="AlphaFoldDB" id="A0A8R7QMZ0"/>
<reference evidence="3" key="1">
    <citation type="journal article" date="2013" name="Nature">
        <title>Draft genome of the wheat A-genome progenitor Triticum urartu.</title>
        <authorList>
            <person name="Ling H.Q."/>
            <person name="Zhao S."/>
            <person name="Liu D."/>
            <person name="Wang J."/>
            <person name="Sun H."/>
            <person name="Zhang C."/>
            <person name="Fan H."/>
            <person name="Li D."/>
            <person name="Dong L."/>
            <person name="Tao Y."/>
            <person name="Gao C."/>
            <person name="Wu H."/>
            <person name="Li Y."/>
            <person name="Cui Y."/>
            <person name="Guo X."/>
            <person name="Zheng S."/>
            <person name="Wang B."/>
            <person name="Yu K."/>
            <person name="Liang Q."/>
            <person name="Yang W."/>
            <person name="Lou X."/>
            <person name="Chen J."/>
            <person name="Feng M."/>
            <person name="Jian J."/>
            <person name="Zhang X."/>
            <person name="Luo G."/>
            <person name="Jiang Y."/>
            <person name="Liu J."/>
            <person name="Wang Z."/>
            <person name="Sha Y."/>
            <person name="Zhang B."/>
            <person name="Wu H."/>
            <person name="Tang D."/>
            <person name="Shen Q."/>
            <person name="Xue P."/>
            <person name="Zou S."/>
            <person name="Wang X."/>
            <person name="Liu X."/>
            <person name="Wang F."/>
            <person name="Yang Y."/>
            <person name="An X."/>
            <person name="Dong Z."/>
            <person name="Zhang K."/>
            <person name="Zhang X."/>
            <person name="Luo M.C."/>
            <person name="Dvorak J."/>
            <person name="Tong Y."/>
            <person name="Wang J."/>
            <person name="Yang H."/>
            <person name="Li Z."/>
            <person name="Wang D."/>
            <person name="Zhang A."/>
            <person name="Wang J."/>
        </authorList>
    </citation>
    <scope>NUCLEOTIDE SEQUENCE</scope>
    <source>
        <strain evidence="3">cv. G1812</strain>
    </source>
</reference>
<name>A0A8R7QMZ0_TRIUA</name>
<reference evidence="2" key="2">
    <citation type="submission" date="2018-03" db="EMBL/GenBank/DDBJ databases">
        <title>The Triticum urartu genome reveals the dynamic nature of wheat genome evolution.</title>
        <authorList>
            <person name="Ling H."/>
            <person name="Ma B."/>
            <person name="Shi X."/>
            <person name="Liu H."/>
            <person name="Dong L."/>
            <person name="Sun H."/>
            <person name="Cao Y."/>
            <person name="Gao Q."/>
            <person name="Zheng S."/>
            <person name="Li Y."/>
            <person name="Yu Y."/>
            <person name="Du H."/>
            <person name="Qi M."/>
            <person name="Li Y."/>
            <person name="Yu H."/>
            <person name="Cui Y."/>
            <person name="Wang N."/>
            <person name="Chen C."/>
            <person name="Wu H."/>
            <person name="Zhao Y."/>
            <person name="Zhang J."/>
            <person name="Li Y."/>
            <person name="Zhou W."/>
            <person name="Zhang B."/>
            <person name="Hu W."/>
            <person name="Eijk M."/>
            <person name="Tang J."/>
            <person name="Witsenboer H."/>
            <person name="Zhao S."/>
            <person name="Li Z."/>
            <person name="Zhang A."/>
            <person name="Wang D."/>
            <person name="Liang C."/>
        </authorList>
    </citation>
    <scope>NUCLEOTIDE SEQUENCE [LARGE SCALE GENOMIC DNA]</scope>
    <source>
        <strain evidence="2">cv. G1812</strain>
    </source>
</reference>
<dbReference type="Proteomes" id="UP000015106">
    <property type="component" value="Chromosome 6"/>
</dbReference>
<keyword evidence="1" id="KW-1133">Transmembrane helix</keyword>
<dbReference type="RefSeq" id="XP_048536181.1">
    <property type="nucleotide sequence ID" value="XM_048680224.1"/>
</dbReference>
<keyword evidence="1" id="KW-0812">Transmembrane</keyword>
<keyword evidence="1" id="KW-0472">Membrane</keyword>
<evidence type="ECO:0000256" key="1">
    <source>
        <dbReference type="SAM" id="Phobius"/>
    </source>
</evidence>
<reference evidence="2" key="3">
    <citation type="submission" date="2022-06" db="UniProtKB">
        <authorList>
            <consortium name="EnsemblPlants"/>
        </authorList>
    </citation>
    <scope>IDENTIFICATION</scope>
</reference>
<keyword evidence="3" id="KW-1185">Reference proteome</keyword>
<evidence type="ECO:0000313" key="3">
    <source>
        <dbReference type="Proteomes" id="UP000015106"/>
    </source>
</evidence>
<dbReference type="Gramene" id="TuG1812G0600000530.01.T01">
    <property type="protein sequence ID" value="TuG1812G0600000530.01.T01"/>
    <property type="gene ID" value="TuG1812G0600000530.01"/>
</dbReference>
<proteinExistence type="predicted"/>
<sequence>MALRSLSRGFPAGVLRQASPAAGFRLMGTRCQSKETQEVLASLQSAMKETPSERHLLLHQQFTDFQEKTSRDLERMLKSANNMLKASNALLGVTILGVPLLLIAGSKDQA</sequence>
<dbReference type="OrthoDB" id="650401at2759"/>
<evidence type="ECO:0000313" key="2">
    <source>
        <dbReference type="EnsemblPlants" id="TuG1812G0600000530.01.T01"/>
    </source>
</evidence>
<gene>
    <name evidence="2" type="primary">LOC125514859</name>
</gene>
<dbReference type="KEGG" id="tua:125514859"/>
<protein>
    <submittedName>
        <fullName evidence="2">Uncharacterized protein</fullName>
    </submittedName>
</protein>